<dbReference type="PANTHER" id="PTHR35446">
    <property type="entry name" value="SI:CH211-175M2.5"/>
    <property type="match status" value="1"/>
</dbReference>
<dbReference type="GO" id="GO:0004601">
    <property type="term" value="F:peroxidase activity"/>
    <property type="evidence" value="ECO:0007669"/>
    <property type="project" value="UniProtKB-KW"/>
</dbReference>
<organism evidence="2 3">
    <name type="scientific">Paraburkholderia edwinii</name>
    <dbReference type="NCBI Taxonomy" id="2861782"/>
    <lineage>
        <taxon>Bacteria</taxon>
        <taxon>Pseudomonadati</taxon>
        <taxon>Pseudomonadota</taxon>
        <taxon>Betaproteobacteria</taxon>
        <taxon>Burkholderiales</taxon>
        <taxon>Burkholderiaceae</taxon>
        <taxon>Paraburkholderia</taxon>
    </lineage>
</organism>
<proteinExistence type="predicted"/>
<keyword evidence="3" id="KW-1185">Reference proteome</keyword>
<dbReference type="Gene3D" id="1.20.1290.10">
    <property type="entry name" value="AhpD-like"/>
    <property type="match status" value="1"/>
</dbReference>
<feature type="domain" description="Carboxymuconolactone decarboxylase-like" evidence="1">
    <location>
        <begin position="51"/>
        <end position="104"/>
    </location>
</feature>
<evidence type="ECO:0000259" key="1">
    <source>
        <dbReference type="Pfam" id="PF02627"/>
    </source>
</evidence>
<dbReference type="Pfam" id="PF02627">
    <property type="entry name" value="CMD"/>
    <property type="match status" value="1"/>
</dbReference>
<dbReference type="SUPFAM" id="SSF69118">
    <property type="entry name" value="AhpD-like"/>
    <property type="match status" value="1"/>
</dbReference>
<dbReference type="EMBL" id="CP080096">
    <property type="protein sequence ID" value="QYD71831.1"/>
    <property type="molecule type" value="Genomic_DNA"/>
</dbReference>
<evidence type="ECO:0000313" key="3">
    <source>
        <dbReference type="Proteomes" id="UP000826462"/>
    </source>
</evidence>
<keyword evidence="2" id="KW-0560">Oxidoreductase</keyword>
<gene>
    <name evidence="2" type="ORF">KZJ38_33210</name>
</gene>
<name>A0ABX8USR1_9BURK</name>
<dbReference type="InterPro" id="IPR010195">
    <property type="entry name" value="Uncharacterised_peroxidase-rel"/>
</dbReference>
<accession>A0ABX8USR1</accession>
<reference evidence="2 3" key="1">
    <citation type="submission" date="2021-07" db="EMBL/GenBank/DDBJ databases">
        <title>Paraburkholderia edwinii protects Aspergillus sp. from phenazines by acting as a toxin sponge.</title>
        <authorList>
            <person name="Dahlstrom K.M."/>
            <person name="Newman D.K."/>
        </authorList>
    </citation>
    <scope>NUCLEOTIDE SEQUENCE [LARGE SCALE GENOMIC DNA]</scope>
    <source>
        <strain evidence="2 3">Pe01</strain>
    </source>
</reference>
<dbReference type="RefSeq" id="WP_219801260.1">
    <property type="nucleotide sequence ID" value="NZ_CP080096.1"/>
</dbReference>
<evidence type="ECO:0000313" key="2">
    <source>
        <dbReference type="EMBL" id="QYD71831.1"/>
    </source>
</evidence>
<dbReference type="PANTHER" id="PTHR35446:SF3">
    <property type="entry name" value="CMD DOMAIN-CONTAINING PROTEIN"/>
    <property type="match status" value="1"/>
</dbReference>
<protein>
    <submittedName>
        <fullName evidence="2">Peroxidase-related enzyme</fullName>
    </submittedName>
</protein>
<keyword evidence="2" id="KW-0575">Peroxidase</keyword>
<dbReference type="NCBIfam" id="TIGR00778">
    <property type="entry name" value="ahpD_dom"/>
    <property type="match status" value="1"/>
</dbReference>
<sequence length="174" mass="18108">MARIQTLSIGEAPASAQASLHAVEKATGFLPNLFKVFANSPSSLGAFMQGQQQLSKGELSAAEREIIALAVSQVNRCEYCLAAHTVLGGHAGLADDAIRAARRGEGSALATLAKAVASQRGRVSDADVAAAREAGITDSRIVEIIAVVAQVTFTNYLNNVAKTDVDFPAVDEEV</sequence>
<dbReference type="Proteomes" id="UP000826462">
    <property type="component" value="Chromosome 2"/>
</dbReference>
<dbReference type="InterPro" id="IPR029032">
    <property type="entry name" value="AhpD-like"/>
</dbReference>
<dbReference type="NCBIfam" id="TIGR01926">
    <property type="entry name" value="peroxid_rel"/>
    <property type="match status" value="1"/>
</dbReference>
<dbReference type="InterPro" id="IPR003779">
    <property type="entry name" value="CMD-like"/>
</dbReference>
<dbReference type="InterPro" id="IPR004675">
    <property type="entry name" value="AhpD_core"/>
</dbReference>